<organism evidence="1 2">
    <name type="scientific">Engystomops pustulosus</name>
    <name type="common">Tungara frog</name>
    <name type="synonym">Physalaemus pustulosus</name>
    <dbReference type="NCBI Taxonomy" id="76066"/>
    <lineage>
        <taxon>Eukaryota</taxon>
        <taxon>Metazoa</taxon>
        <taxon>Chordata</taxon>
        <taxon>Craniata</taxon>
        <taxon>Vertebrata</taxon>
        <taxon>Euteleostomi</taxon>
        <taxon>Amphibia</taxon>
        <taxon>Batrachia</taxon>
        <taxon>Anura</taxon>
        <taxon>Neobatrachia</taxon>
        <taxon>Hyloidea</taxon>
        <taxon>Leptodactylidae</taxon>
        <taxon>Leiuperinae</taxon>
        <taxon>Engystomops</taxon>
    </lineage>
</organism>
<dbReference type="AlphaFoldDB" id="A0AAV6Z7C8"/>
<comment type="caution">
    <text evidence="1">The sequence shown here is derived from an EMBL/GenBank/DDBJ whole genome shotgun (WGS) entry which is preliminary data.</text>
</comment>
<gene>
    <name evidence="1" type="ORF">GDO81_020785</name>
</gene>
<keyword evidence="2" id="KW-1185">Reference proteome</keyword>
<dbReference type="EMBL" id="WNYA01001586">
    <property type="protein sequence ID" value="KAG8545472.1"/>
    <property type="molecule type" value="Genomic_DNA"/>
</dbReference>
<protein>
    <submittedName>
        <fullName evidence="1">Uncharacterized protein</fullName>
    </submittedName>
</protein>
<reference evidence="1" key="1">
    <citation type="thesis" date="2020" institute="ProQuest LLC" country="789 East Eisenhower Parkway, Ann Arbor, MI, USA">
        <title>Comparative Genomics and Chromosome Evolution.</title>
        <authorList>
            <person name="Mudd A.B."/>
        </authorList>
    </citation>
    <scope>NUCLEOTIDE SEQUENCE</scope>
    <source>
        <strain evidence="1">237g6f4</strain>
        <tissue evidence="1">Blood</tissue>
    </source>
</reference>
<evidence type="ECO:0000313" key="1">
    <source>
        <dbReference type="EMBL" id="KAG8545472.1"/>
    </source>
</evidence>
<dbReference type="Proteomes" id="UP000824782">
    <property type="component" value="Unassembled WGS sequence"/>
</dbReference>
<accession>A0AAV6Z7C8</accession>
<evidence type="ECO:0000313" key="2">
    <source>
        <dbReference type="Proteomes" id="UP000824782"/>
    </source>
</evidence>
<sequence length="92" mass="9900">MIGLLQKSSVTCPYWSALIGLLQNSSVTCPYWSALVGLLKKNSVTCLYSSALIGLPNKKILTSCSGKPITWCQIRVNPSQPGGFLTMVPPMP</sequence>
<name>A0AAV6Z7C8_ENGPU</name>
<proteinExistence type="predicted"/>